<comment type="caution">
    <text evidence="2">The sequence shown here is derived from an EMBL/GenBank/DDBJ whole genome shotgun (WGS) entry which is preliminary data.</text>
</comment>
<evidence type="ECO:0000313" key="3">
    <source>
        <dbReference type="Proteomes" id="UP000298513"/>
    </source>
</evidence>
<dbReference type="Proteomes" id="UP000298513">
    <property type="component" value="Unassembled WGS sequence"/>
</dbReference>
<organism evidence="2 3">
    <name type="scientific">Streptomyces griseoluteus</name>
    <dbReference type="NCBI Taxonomy" id="29306"/>
    <lineage>
        <taxon>Bacteria</taxon>
        <taxon>Bacillati</taxon>
        <taxon>Actinomycetota</taxon>
        <taxon>Actinomycetes</taxon>
        <taxon>Kitasatosporales</taxon>
        <taxon>Streptomycetaceae</taxon>
        <taxon>Streptomyces</taxon>
    </lineage>
</organism>
<accession>A0A4Z1D3H9</accession>
<dbReference type="EMBL" id="SRRU01000012">
    <property type="protein sequence ID" value="TGN76167.1"/>
    <property type="molecule type" value="Genomic_DNA"/>
</dbReference>
<dbReference type="AlphaFoldDB" id="A0A4Z1D3H9"/>
<evidence type="ECO:0000313" key="2">
    <source>
        <dbReference type="EMBL" id="TGN76167.1"/>
    </source>
</evidence>
<feature type="region of interest" description="Disordered" evidence="1">
    <location>
        <begin position="30"/>
        <end position="63"/>
    </location>
</feature>
<keyword evidence="3" id="KW-1185">Reference proteome</keyword>
<gene>
    <name evidence="2" type="ORF">E5082_28650</name>
</gene>
<dbReference type="GeneID" id="91529255"/>
<proteinExistence type="predicted"/>
<reference evidence="2 3" key="1">
    <citation type="submission" date="2019-04" db="EMBL/GenBank/DDBJ databases">
        <title>Streptomyces sp. nov. Bv016 isolated from bark of Buahinia variegata.</title>
        <authorList>
            <person name="Kanchanasin P."/>
            <person name="Tanasupawat S."/>
            <person name="Yuki M."/>
            <person name="Kudo T."/>
        </authorList>
    </citation>
    <scope>NUCLEOTIDE SEQUENCE [LARGE SCALE GENOMIC DNA]</scope>
    <source>
        <strain evidence="2 3">JCM 4765</strain>
    </source>
</reference>
<sequence>MANLTPPPARAELEPRLTLRVYRVIGNGRITDDTGTRQVPPCDEPLATGTWPPCQCPRHREAS</sequence>
<name>A0A4Z1D3H9_STRGP</name>
<protein>
    <submittedName>
        <fullName evidence="2">Uncharacterized protein</fullName>
    </submittedName>
</protein>
<dbReference type="RefSeq" id="WP_135794143.1">
    <property type="nucleotide sequence ID" value="NZ_BNBQ01000001.1"/>
</dbReference>
<evidence type="ECO:0000256" key="1">
    <source>
        <dbReference type="SAM" id="MobiDB-lite"/>
    </source>
</evidence>